<dbReference type="Gene3D" id="3.10.290.30">
    <property type="entry name" value="MM3350-like"/>
    <property type="match status" value="1"/>
</dbReference>
<dbReference type="OrthoDB" id="9801392at2"/>
<dbReference type="Pfam" id="PF07929">
    <property type="entry name" value="PRiA4_ORF3"/>
    <property type="match status" value="1"/>
</dbReference>
<dbReference type="PANTHER" id="PTHR41878:SF1">
    <property type="entry name" value="TNPR PROTEIN"/>
    <property type="match status" value="1"/>
</dbReference>
<dbReference type="SUPFAM" id="SSF159941">
    <property type="entry name" value="MM3350-like"/>
    <property type="match status" value="1"/>
</dbReference>
<dbReference type="InterPro" id="IPR024047">
    <property type="entry name" value="MM3350-like_sf"/>
</dbReference>
<comment type="caution">
    <text evidence="2">The sequence shown here is derived from an EMBL/GenBank/DDBJ whole genome shotgun (WGS) entry which is preliminary data.</text>
</comment>
<name>W4VQ43_9BACI</name>
<dbReference type="PANTHER" id="PTHR41878">
    <property type="entry name" value="LEXA REPRESSOR-RELATED"/>
    <property type="match status" value="1"/>
</dbReference>
<dbReference type="InterPro" id="IPR012912">
    <property type="entry name" value="Plasmid_pRiA4b_Orf3-like"/>
</dbReference>
<keyword evidence="3" id="KW-1185">Reference proteome</keyword>
<evidence type="ECO:0000259" key="1">
    <source>
        <dbReference type="Pfam" id="PF07929"/>
    </source>
</evidence>
<dbReference type="STRING" id="1298598.JCM21714_4144"/>
<organism evidence="2 3">
    <name type="scientific">Gracilibacillus boraciitolerans JCM 21714</name>
    <dbReference type="NCBI Taxonomy" id="1298598"/>
    <lineage>
        <taxon>Bacteria</taxon>
        <taxon>Bacillati</taxon>
        <taxon>Bacillota</taxon>
        <taxon>Bacilli</taxon>
        <taxon>Bacillales</taxon>
        <taxon>Bacillaceae</taxon>
        <taxon>Gracilibacillus</taxon>
    </lineage>
</organism>
<protein>
    <recommendedName>
        <fullName evidence="1">Plasmid pRiA4b Orf3-like domain-containing protein</fullName>
    </recommendedName>
</protein>
<accession>W4VQ43</accession>
<gene>
    <name evidence="2" type="ORF">JCM21714_4144</name>
</gene>
<dbReference type="RefSeq" id="WP_035725628.1">
    <property type="nucleotide sequence ID" value="NZ_BAVS01000035.1"/>
</dbReference>
<dbReference type="Proteomes" id="UP000019102">
    <property type="component" value="Unassembled WGS sequence"/>
</dbReference>
<dbReference type="AlphaFoldDB" id="W4VQ43"/>
<evidence type="ECO:0000313" key="2">
    <source>
        <dbReference type="EMBL" id="GAE94943.1"/>
    </source>
</evidence>
<feature type="domain" description="Plasmid pRiA4b Orf3-like" evidence="1">
    <location>
        <begin position="2"/>
        <end position="137"/>
    </location>
</feature>
<proteinExistence type="predicted"/>
<sequence>MFQLKITLESTENPVWRRVLVDPESTFADLHDLIQTAFEWEEMHLHLFQVTDKQNNNLLIQAIDEEALDSSLDALDEEEVLLSDIFHQPKDHARYIYDLGDNWEHQIELEEIIPKSQNFGLPVCIEAKGIAPEEDHVMEAMLGTEYKNLFQDFTDEEIVEMIN</sequence>
<dbReference type="EMBL" id="BAVS01000035">
    <property type="protein sequence ID" value="GAE94943.1"/>
    <property type="molecule type" value="Genomic_DNA"/>
</dbReference>
<dbReference type="eggNOG" id="COG3012">
    <property type="taxonomic scope" value="Bacteria"/>
</dbReference>
<reference evidence="2 3" key="1">
    <citation type="journal article" date="2014" name="Genome Announc.">
        <title>Draft Genome Sequence of the Boron-Tolerant and Moderately Halotolerant Bacterium Gracilibacillus boraciitolerans JCM 21714T.</title>
        <authorList>
            <person name="Ahmed I."/>
            <person name="Oshima K."/>
            <person name="Suda W."/>
            <person name="Kitamura K."/>
            <person name="Iida T."/>
            <person name="Ohmori Y."/>
            <person name="Fujiwara T."/>
            <person name="Hattori M."/>
            <person name="Ohkuma M."/>
        </authorList>
    </citation>
    <scope>NUCLEOTIDE SEQUENCE [LARGE SCALE GENOMIC DNA]</scope>
    <source>
        <strain evidence="2 3">JCM 21714</strain>
    </source>
</reference>
<evidence type="ECO:0000313" key="3">
    <source>
        <dbReference type="Proteomes" id="UP000019102"/>
    </source>
</evidence>